<dbReference type="AlphaFoldDB" id="U3AQD0"/>
<name>U3AQD0_9RHOB</name>
<dbReference type="eggNOG" id="COG5654">
    <property type="taxonomic scope" value="Bacteria"/>
</dbReference>
<sequence length="107" mass="11988">MEVAVHKGFKMLDTSPHVLTSARIIDMSAVHVVLAEDIPNANWLIPGSHGPGQQAFGDQLLQDHLFCLVPSTVSRHSWNLIFDADRAAGYFDDVQQERFALDPRLHR</sequence>
<dbReference type="Pfam" id="PF08808">
    <property type="entry name" value="RES"/>
    <property type="match status" value="1"/>
</dbReference>
<feature type="domain" description="RES" evidence="1">
    <location>
        <begin position="1"/>
        <end position="102"/>
    </location>
</feature>
<protein>
    <recommendedName>
        <fullName evidence="1">RES domain-containing protein</fullName>
    </recommendedName>
</protein>
<dbReference type="InterPro" id="IPR014914">
    <property type="entry name" value="RES_dom"/>
</dbReference>
<dbReference type="STRING" id="1337093.MBELCI_2990"/>
<evidence type="ECO:0000313" key="4">
    <source>
        <dbReference type="Proteomes" id="UP000016566"/>
    </source>
</evidence>
<reference evidence="2" key="1">
    <citation type="journal article" date="2013" name="Genome Announc.">
        <title>Draft Genome Sequence of Loktanella cinnabarina LL-001T, Isolated from Deep-Sea Floor Sediment.</title>
        <authorList>
            <person name="Nishi S."/>
            <person name="Tsubouchi T."/>
            <person name="Takaki Y."/>
            <person name="Koyanagi R."/>
            <person name="Satoh N."/>
            <person name="Maruyama T."/>
            <person name="Hatada Y."/>
        </authorList>
    </citation>
    <scope>NUCLEOTIDE SEQUENCE [LARGE SCALE GENOMIC DNA]</scope>
    <source>
        <strain evidence="2">LL-001</strain>
    </source>
</reference>
<keyword evidence="4" id="KW-1185">Reference proteome</keyword>
<dbReference type="EMBL" id="BATB01000053">
    <property type="protein sequence ID" value="GAD56938.1"/>
    <property type="molecule type" value="Genomic_DNA"/>
</dbReference>
<evidence type="ECO:0000313" key="3">
    <source>
        <dbReference type="EMBL" id="GAD57343.1"/>
    </source>
</evidence>
<accession>U3AQD0</accession>
<evidence type="ECO:0000259" key="1">
    <source>
        <dbReference type="Pfam" id="PF08808"/>
    </source>
</evidence>
<dbReference type="EMBL" id="BATB01000080">
    <property type="protein sequence ID" value="GAD57343.1"/>
    <property type="molecule type" value="Genomic_DNA"/>
</dbReference>
<evidence type="ECO:0000313" key="2">
    <source>
        <dbReference type="EMBL" id="GAD56938.1"/>
    </source>
</evidence>
<gene>
    <name evidence="2" type="ORF">MBELCI_2990</name>
    <name evidence="3" type="ORF">MBELCI_3395</name>
</gene>
<proteinExistence type="predicted"/>
<comment type="caution">
    <text evidence="2">The sequence shown here is derived from an EMBL/GenBank/DDBJ whole genome shotgun (WGS) entry which is preliminary data.</text>
</comment>
<dbReference type="Proteomes" id="UP000016566">
    <property type="component" value="Unassembled WGS sequence"/>
</dbReference>
<organism evidence="2 4">
    <name type="scientific">Limimaricola cinnabarinus LL-001</name>
    <dbReference type="NCBI Taxonomy" id="1337093"/>
    <lineage>
        <taxon>Bacteria</taxon>
        <taxon>Pseudomonadati</taxon>
        <taxon>Pseudomonadota</taxon>
        <taxon>Alphaproteobacteria</taxon>
        <taxon>Rhodobacterales</taxon>
        <taxon>Paracoccaceae</taxon>
        <taxon>Limimaricola</taxon>
    </lineage>
</organism>